<gene>
    <name evidence="2" type="ORF">K8W15_03005</name>
</gene>
<dbReference type="NCBIfam" id="TIGR01635">
    <property type="entry name" value="tail_comp_S"/>
    <property type="match status" value="1"/>
</dbReference>
<comment type="caution">
    <text evidence="2">The sequence shown here is derived from an EMBL/GenBank/DDBJ whole genome shotgun (WGS) entry which is preliminary data.</text>
</comment>
<proteinExistence type="predicted"/>
<sequence>MGDIEQLEAKFSALIANLSASKRQALSRNLGRALLVSQRRRITAQQNPDGSRYEPRKPQKIRRKKGRIRRRAMFVKLKTARFLKVQSSSNEVTVGFGGRASTIAEVHQYGKAVTMGKRRKRVTLPQRELLGFSDEDRALIEELVIEQLSL</sequence>
<feature type="region of interest" description="Disordered" evidence="1">
    <location>
        <begin position="42"/>
        <end position="66"/>
    </location>
</feature>
<dbReference type="EMBL" id="DYVQ01000024">
    <property type="protein sequence ID" value="HJF73161.1"/>
    <property type="molecule type" value="Genomic_DNA"/>
</dbReference>
<dbReference type="Pfam" id="PF05069">
    <property type="entry name" value="Phage_tail_S"/>
    <property type="match status" value="1"/>
</dbReference>
<dbReference type="InterPro" id="IPR006522">
    <property type="entry name" value="Phage_virion_morphogenesis"/>
</dbReference>
<reference evidence="2" key="2">
    <citation type="submission" date="2021-09" db="EMBL/GenBank/DDBJ databases">
        <authorList>
            <person name="Gilroy R."/>
        </authorList>
    </citation>
    <scope>NUCLEOTIDE SEQUENCE</scope>
    <source>
        <strain evidence="2">ChiHjej11B10-15683</strain>
    </source>
</reference>
<reference evidence="2" key="1">
    <citation type="journal article" date="2021" name="PeerJ">
        <title>Extensive microbial diversity within the chicken gut microbiome revealed by metagenomics and culture.</title>
        <authorList>
            <person name="Gilroy R."/>
            <person name="Ravi A."/>
            <person name="Getino M."/>
            <person name="Pursley I."/>
            <person name="Horton D.L."/>
            <person name="Alikhan N.F."/>
            <person name="Baker D."/>
            <person name="Gharbi K."/>
            <person name="Hall N."/>
            <person name="Watson M."/>
            <person name="Adriaenssens E.M."/>
            <person name="Foster-Nyarko E."/>
            <person name="Jarju S."/>
            <person name="Secka A."/>
            <person name="Antonio M."/>
            <person name="Oren A."/>
            <person name="Chaudhuri R.R."/>
            <person name="La Ragione R."/>
            <person name="Hildebrand F."/>
            <person name="Pallen M.J."/>
        </authorList>
    </citation>
    <scope>NUCLEOTIDE SEQUENCE</scope>
    <source>
        <strain evidence="2">ChiHjej11B10-15683</strain>
    </source>
</reference>
<name>A0A921L0T8_9PAST</name>
<evidence type="ECO:0000256" key="1">
    <source>
        <dbReference type="SAM" id="MobiDB-lite"/>
    </source>
</evidence>
<evidence type="ECO:0000313" key="3">
    <source>
        <dbReference type="Proteomes" id="UP000749334"/>
    </source>
</evidence>
<protein>
    <submittedName>
        <fullName evidence="2">Phage virion morphogenesis protein</fullName>
    </submittedName>
</protein>
<evidence type="ECO:0000313" key="2">
    <source>
        <dbReference type="EMBL" id="HJF73161.1"/>
    </source>
</evidence>
<dbReference type="RefSeq" id="WP_416106521.1">
    <property type="nucleotide sequence ID" value="NZ_JBLODI010000003.1"/>
</dbReference>
<dbReference type="AlphaFoldDB" id="A0A921L0T8"/>
<organism evidence="2 3">
    <name type="scientific">Gallibacterium anatis</name>
    <dbReference type="NCBI Taxonomy" id="750"/>
    <lineage>
        <taxon>Bacteria</taxon>
        <taxon>Pseudomonadati</taxon>
        <taxon>Pseudomonadota</taxon>
        <taxon>Gammaproteobacteria</taxon>
        <taxon>Pasteurellales</taxon>
        <taxon>Pasteurellaceae</taxon>
        <taxon>Gallibacterium</taxon>
    </lineage>
</organism>
<dbReference type="Proteomes" id="UP000749334">
    <property type="component" value="Unassembled WGS sequence"/>
</dbReference>
<accession>A0A921L0T8</accession>